<keyword evidence="3" id="KW-0808">Transferase</keyword>
<dbReference type="EMBL" id="RCZG01000022">
    <property type="protein sequence ID" value="TPG27408.1"/>
    <property type="molecule type" value="Genomic_DNA"/>
</dbReference>
<evidence type="ECO:0000256" key="6">
    <source>
        <dbReference type="ARBA" id="ARBA00023136"/>
    </source>
</evidence>
<evidence type="ECO:0000256" key="3">
    <source>
        <dbReference type="ARBA" id="ARBA00022679"/>
    </source>
</evidence>
<keyword evidence="6 8" id="KW-0472">Membrane</keyword>
<keyword evidence="10" id="KW-1185">Reference proteome</keyword>
<dbReference type="Proteomes" id="UP000320095">
    <property type="component" value="Unassembled WGS sequence"/>
</dbReference>
<keyword evidence="4 8" id="KW-0812">Transmembrane</keyword>
<dbReference type="InterPro" id="IPR018584">
    <property type="entry name" value="GT87"/>
</dbReference>
<reference evidence="9 10" key="1">
    <citation type="journal article" date="2019" name="Environ. Microbiol.">
        <title>Species interactions and distinct microbial communities in high Arctic permafrost affected cryosols are associated with the CH4 and CO2 gas fluxes.</title>
        <authorList>
            <person name="Altshuler I."/>
            <person name="Hamel J."/>
            <person name="Turney S."/>
            <person name="Magnuson E."/>
            <person name="Levesque R."/>
            <person name="Greer C."/>
            <person name="Whyte L.G."/>
        </authorList>
    </citation>
    <scope>NUCLEOTIDE SEQUENCE [LARGE SCALE GENOMIC DNA]</scope>
    <source>
        <strain evidence="9 10">S5.20</strain>
    </source>
</reference>
<proteinExistence type="inferred from homology"/>
<sequence>MGLLTNGGDLDIYRHGGLQVLHGEPLYAAKVPPGGWFTYPPFAAISFVPVALLTFGVAKGLWMSASFAALVATIWRCATTLGWRSDRRLALLSVALAVVALDIQAVRGTLWQGQINVVLMAIIVWDLTRPSGSRLRGWSVGVAAGMKLTAVVFVPYLLLTRQWRAAATAVSAGALTVLLGFLTLPADSAEYWWHAVVQTDRIGPLAHIGNYSFGGILATLSAPGPMPASWWAAAVVLACALGFSAAFLADRCGGRLLAVTIVGLLSCAIPPLAWGHHWVWTVPLLALLVDRVARTYGHARLRWAAATAVVYLLVFMWFTAWAYRVAIDRAAYVPSQAGAIGAAVDEMTKLERLLVVAGHPALFVVVACATLVATHRTQEGRKHS</sequence>
<feature type="transmembrane region" description="Helical" evidence="8">
    <location>
        <begin position="228"/>
        <end position="249"/>
    </location>
</feature>
<evidence type="ECO:0000313" key="9">
    <source>
        <dbReference type="EMBL" id="TPG27408.1"/>
    </source>
</evidence>
<accession>A0A502DPU2</accession>
<comment type="caution">
    <text evidence="9">The sequence shown here is derived from an EMBL/GenBank/DDBJ whole genome shotgun (WGS) entry which is preliminary data.</text>
</comment>
<feature type="transmembrane region" description="Helical" evidence="8">
    <location>
        <begin position="256"/>
        <end position="272"/>
    </location>
</feature>
<gene>
    <name evidence="9" type="ORF">EAH80_29085</name>
</gene>
<organism evidence="9 10">
    <name type="scientific">Mycolicibacterium hodleri</name>
    <dbReference type="NCBI Taxonomy" id="49897"/>
    <lineage>
        <taxon>Bacteria</taxon>
        <taxon>Bacillati</taxon>
        <taxon>Actinomycetota</taxon>
        <taxon>Actinomycetes</taxon>
        <taxon>Mycobacteriales</taxon>
        <taxon>Mycobacteriaceae</taxon>
        <taxon>Mycolicibacterium</taxon>
    </lineage>
</organism>
<feature type="transmembrane region" description="Helical" evidence="8">
    <location>
        <begin position="303"/>
        <end position="323"/>
    </location>
</feature>
<evidence type="ECO:0000256" key="2">
    <source>
        <dbReference type="ARBA" id="ARBA00022475"/>
    </source>
</evidence>
<evidence type="ECO:0000256" key="5">
    <source>
        <dbReference type="ARBA" id="ARBA00022989"/>
    </source>
</evidence>
<evidence type="ECO:0000256" key="8">
    <source>
        <dbReference type="SAM" id="Phobius"/>
    </source>
</evidence>
<name>A0A502DPU2_9MYCO</name>
<evidence type="ECO:0000256" key="1">
    <source>
        <dbReference type="ARBA" id="ARBA00004651"/>
    </source>
</evidence>
<keyword evidence="5 8" id="KW-1133">Transmembrane helix</keyword>
<protein>
    <submittedName>
        <fullName evidence="9">DUF2029 domain-containing protein</fullName>
    </submittedName>
</protein>
<dbReference type="OrthoDB" id="9774600at2"/>
<feature type="transmembrane region" description="Helical" evidence="8">
    <location>
        <begin position="140"/>
        <end position="159"/>
    </location>
</feature>
<comment type="similarity">
    <text evidence="7">Belongs to the glycosyltransferase 87 family.</text>
</comment>
<feature type="transmembrane region" description="Helical" evidence="8">
    <location>
        <begin position="165"/>
        <end position="184"/>
    </location>
</feature>
<dbReference type="AlphaFoldDB" id="A0A502DPU2"/>
<keyword evidence="2" id="KW-1003">Cell membrane</keyword>
<feature type="transmembrane region" description="Helical" evidence="8">
    <location>
        <begin position="353"/>
        <end position="374"/>
    </location>
</feature>
<evidence type="ECO:0000256" key="4">
    <source>
        <dbReference type="ARBA" id="ARBA00022692"/>
    </source>
</evidence>
<evidence type="ECO:0000256" key="7">
    <source>
        <dbReference type="ARBA" id="ARBA00024033"/>
    </source>
</evidence>
<feature type="transmembrane region" description="Helical" evidence="8">
    <location>
        <begin position="87"/>
        <end position="105"/>
    </location>
</feature>
<feature type="transmembrane region" description="Helical" evidence="8">
    <location>
        <begin position="42"/>
        <end position="75"/>
    </location>
</feature>
<evidence type="ECO:0000313" key="10">
    <source>
        <dbReference type="Proteomes" id="UP000320095"/>
    </source>
</evidence>
<dbReference type="GO" id="GO:0005886">
    <property type="term" value="C:plasma membrane"/>
    <property type="evidence" value="ECO:0007669"/>
    <property type="project" value="UniProtKB-SubCell"/>
</dbReference>
<comment type="subcellular location">
    <subcellularLocation>
        <location evidence="1">Cell membrane</location>
        <topology evidence="1">Multi-pass membrane protein</topology>
    </subcellularLocation>
</comment>
<dbReference type="Pfam" id="PF09594">
    <property type="entry name" value="GT87"/>
    <property type="match status" value="1"/>
</dbReference>
<dbReference type="GO" id="GO:0016758">
    <property type="term" value="F:hexosyltransferase activity"/>
    <property type="evidence" value="ECO:0007669"/>
    <property type="project" value="InterPro"/>
</dbReference>